<feature type="compositionally biased region" description="Basic and acidic residues" evidence="3">
    <location>
        <begin position="668"/>
        <end position="694"/>
    </location>
</feature>
<dbReference type="PANTHER" id="PTHR46135:SF3">
    <property type="entry name" value="NME_NM23 FAMILY MEMBER 8"/>
    <property type="match status" value="1"/>
</dbReference>
<dbReference type="CDD" id="cd02948">
    <property type="entry name" value="TRX_NDPK"/>
    <property type="match status" value="1"/>
</dbReference>
<protein>
    <submittedName>
        <fullName evidence="5">DgyrCDS8890</fullName>
    </submittedName>
</protein>
<dbReference type="InterPro" id="IPR051766">
    <property type="entry name" value="TXND_domain-containing"/>
</dbReference>
<dbReference type="Pfam" id="PF00334">
    <property type="entry name" value="NDK"/>
    <property type="match status" value="2"/>
</dbReference>
<feature type="compositionally biased region" description="Basic and acidic residues" evidence="3">
    <location>
        <begin position="815"/>
        <end position="829"/>
    </location>
</feature>
<dbReference type="GO" id="GO:0006183">
    <property type="term" value="P:GTP biosynthetic process"/>
    <property type="evidence" value="ECO:0007669"/>
    <property type="project" value="InterPro"/>
</dbReference>
<feature type="compositionally biased region" description="Basic and acidic residues" evidence="3">
    <location>
        <begin position="736"/>
        <end position="757"/>
    </location>
</feature>
<evidence type="ECO:0000313" key="6">
    <source>
        <dbReference type="Proteomes" id="UP000549394"/>
    </source>
</evidence>
<dbReference type="PRINTS" id="PR01243">
    <property type="entry name" value="NUCDPKINASE"/>
</dbReference>
<feature type="compositionally biased region" description="Acidic residues" evidence="3">
    <location>
        <begin position="134"/>
        <end position="156"/>
    </location>
</feature>
<reference evidence="5 6" key="1">
    <citation type="submission" date="2020-08" db="EMBL/GenBank/DDBJ databases">
        <authorList>
            <person name="Hejnol A."/>
        </authorList>
    </citation>
    <scope>NUCLEOTIDE SEQUENCE [LARGE SCALE GENOMIC DNA]</scope>
</reference>
<feature type="compositionally biased region" description="Basic and acidic residues" evidence="3">
    <location>
        <begin position="115"/>
        <end position="133"/>
    </location>
</feature>
<dbReference type="SMART" id="SM00562">
    <property type="entry name" value="NDK"/>
    <property type="match status" value="3"/>
</dbReference>
<dbReference type="GO" id="GO:0004550">
    <property type="term" value="F:nucleoside diphosphate kinase activity"/>
    <property type="evidence" value="ECO:0007669"/>
    <property type="project" value="InterPro"/>
</dbReference>
<feature type="compositionally biased region" description="Acidic residues" evidence="3">
    <location>
        <begin position="846"/>
        <end position="874"/>
    </location>
</feature>
<dbReference type="InterPro" id="IPR036249">
    <property type="entry name" value="Thioredoxin-like_sf"/>
</dbReference>
<dbReference type="InterPro" id="IPR017937">
    <property type="entry name" value="Thioredoxin_CS"/>
</dbReference>
<gene>
    <name evidence="5" type="ORF">DGYR_LOCUS8424</name>
</gene>
<name>A0A7I8VVM1_9ANNE</name>
<feature type="domain" description="Nucleoside diphosphate kinase-like" evidence="4">
    <location>
        <begin position="194"/>
        <end position="339"/>
    </location>
</feature>
<feature type="binding site" evidence="1">
    <location>
        <position position="573"/>
    </location>
    <ligand>
        <name>ATP</name>
        <dbReference type="ChEBI" id="CHEBI:30616"/>
    </ligand>
</feature>
<comment type="similarity">
    <text evidence="1 2">Belongs to the NDK family.</text>
</comment>
<dbReference type="Pfam" id="PF00085">
    <property type="entry name" value="Thioredoxin"/>
    <property type="match status" value="1"/>
</dbReference>
<organism evidence="5 6">
    <name type="scientific">Dimorphilus gyrociliatus</name>
    <dbReference type="NCBI Taxonomy" id="2664684"/>
    <lineage>
        <taxon>Eukaryota</taxon>
        <taxon>Metazoa</taxon>
        <taxon>Spiralia</taxon>
        <taxon>Lophotrochozoa</taxon>
        <taxon>Annelida</taxon>
        <taxon>Polychaeta</taxon>
        <taxon>Polychaeta incertae sedis</taxon>
        <taxon>Dinophilidae</taxon>
        <taxon>Dimorphilus</taxon>
    </lineage>
</organism>
<feature type="active site" description="Pros-phosphohistidine intermediate" evidence="1">
    <location>
        <position position="600"/>
    </location>
</feature>
<feature type="region of interest" description="Disordered" evidence="3">
    <location>
        <begin position="664"/>
        <end position="965"/>
    </location>
</feature>
<evidence type="ECO:0000259" key="4">
    <source>
        <dbReference type="SMART" id="SM00562"/>
    </source>
</evidence>
<feature type="region of interest" description="Disordered" evidence="3">
    <location>
        <begin position="115"/>
        <end position="166"/>
    </location>
</feature>
<dbReference type="InterPro" id="IPR023005">
    <property type="entry name" value="Nucleoside_diP_kinase_AS"/>
</dbReference>
<feature type="domain" description="Nucleoside diphosphate kinase-like" evidence="4">
    <location>
        <begin position="350"/>
        <end position="486"/>
    </location>
</feature>
<feature type="binding site" evidence="1">
    <location>
        <position position="597"/>
    </location>
    <ligand>
        <name>ATP</name>
        <dbReference type="ChEBI" id="CHEBI:30616"/>
    </ligand>
</feature>
<evidence type="ECO:0000313" key="5">
    <source>
        <dbReference type="EMBL" id="CAD5120313.1"/>
    </source>
</evidence>
<dbReference type="GO" id="GO:0006228">
    <property type="term" value="P:UTP biosynthetic process"/>
    <property type="evidence" value="ECO:0007669"/>
    <property type="project" value="InterPro"/>
</dbReference>
<evidence type="ECO:0000256" key="1">
    <source>
        <dbReference type="PROSITE-ProRule" id="PRU00706"/>
    </source>
</evidence>
<comment type="caution">
    <text evidence="5">The sequence shown here is derived from an EMBL/GenBank/DDBJ whole genome shotgun (WGS) entry which is preliminary data.</text>
</comment>
<accession>A0A7I8VVM1</accession>
<feature type="compositionally biased region" description="Acidic residues" evidence="3">
    <location>
        <begin position="695"/>
        <end position="715"/>
    </location>
</feature>
<dbReference type="GO" id="GO:0006241">
    <property type="term" value="P:CTP biosynthetic process"/>
    <property type="evidence" value="ECO:0007669"/>
    <property type="project" value="InterPro"/>
</dbReference>
<feature type="active site" description="Pros-phosphohistidine intermediate" evidence="1">
    <location>
        <position position="467"/>
    </location>
</feature>
<dbReference type="SUPFAM" id="SSF52833">
    <property type="entry name" value="Thioredoxin-like"/>
    <property type="match status" value="1"/>
</dbReference>
<feature type="active site" description="Pros-phosphohistidine intermediate" evidence="1">
    <location>
        <position position="316"/>
    </location>
</feature>
<dbReference type="PANTHER" id="PTHR46135">
    <property type="entry name" value="NME/NM23 FAMILY MEMBER 8"/>
    <property type="match status" value="1"/>
</dbReference>
<feature type="compositionally biased region" description="Basic and acidic residues" evidence="3">
    <location>
        <begin position="902"/>
        <end position="914"/>
    </location>
</feature>
<sequence>MARKKQEVALQNEIESQEEWEEALAKEGLTIIDVYQEWCGPCKSVVALFRRIKNETGDDLLHFSTAKCDTVDALEKYRGKCKPCFLFYAGGSLVNVIRGTNVPLLQRNIMEQRAQERKVLDGEEERKEIRDPEIVYDEPERGEEDEDESEKDEEIEVKDHDEHGDEQDVVRLNGEIVYFDSFPQKIKEEESIQKEVTVAIIKPNIVAAGRVSEIIKEMQEAGIEILQEEERLITEEECKEFYEHKKDEPYFNDLVKYMTEGPSHILVISKENESGEGVLEQWRHMLGPANVDEAKEAAPESLRAKYGADGFMNALHGSDSKERAVRELAFFFPNFHIPTTSRSVGGKPKIQRTIALIRPDAYNQRRGSIMDKITEAGFKVALSKEIQLSKDQAEDFYKEHKEQPYYEELTNSMSKGPLLALALAREDAVTGWREAIGPTEIDKAKEEAPNSLRAQFSIEGVGINQIHGSDSVEKAEEELEYFFPSQKTVALIKPDAYQTKDEIMEKIREAGFRIAARKETEIPRDLAEQLYKGQEGKDFFNDLVDHVTSGPTLCLVLNRNDAVEGWRGLMGPTDPTVAKSDAPNSIRANFGHDILKNAVHGSSNIDEANKAIELLFGEIDESQEDETIEKIQPAEEQKNNDEDVVDFNLGTVHDALVVGEAILQATDEGDKSENKDDEQSQKDSNETENAKNDPNEEQVEEEQQQDEENTDDADNQDMSNLDREEEREETAQTITDENHEDNVSDNRDDIQETKQEDNADDYEKDGFDEKSEQEEAEESVRQNQVENLEQVEQNPELEQNEEIKQTDTLSVHSSSSKEAKDKDESDKVSNKSQNEQDNESLKPNESYDENDNDNDNDNDNENENENEIENENENESEHEHEQDEHNDDQDYTDTLGAEDVAEESKEAEEDKPKEDDEEAAAEEGEKAGEDEAENNAEEGEAEQQEEAEAEQEEENAEGEDAPTDA</sequence>
<keyword evidence="6" id="KW-1185">Reference proteome</keyword>
<dbReference type="PROSITE" id="PS00194">
    <property type="entry name" value="THIOREDOXIN_1"/>
    <property type="match status" value="1"/>
</dbReference>
<feature type="compositionally biased region" description="Low complexity" evidence="3">
    <location>
        <begin position="782"/>
        <end position="797"/>
    </location>
</feature>
<feature type="binding site" evidence="1">
    <location>
        <position position="539"/>
    </location>
    <ligand>
        <name>ATP</name>
        <dbReference type="ChEBI" id="CHEBI:30616"/>
    </ligand>
</feature>
<dbReference type="InterPro" id="IPR034907">
    <property type="entry name" value="NDK-like_dom"/>
</dbReference>
<dbReference type="EMBL" id="CAJFCJ010000012">
    <property type="protein sequence ID" value="CAD5120313.1"/>
    <property type="molecule type" value="Genomic_DNA"/>
</dbReference>
<feature type="binding site" evidence="1">
    <location>
        <position position="567"/>
    </location>
    <ligand>
        <name>ATP</name>
        <dbReference type="ChEBI" id="CHEBI:30616"/>
    </ligand>
</feature>
<dbReference type="Gene3D" id="3.30.70.141">
    <property type="entry name" value="Nucleoside diphosphate kinase-like domain"/>
    <property type="match status" value="3"/>
</dbReference>
<dbReference type="InterPro" id="IPR036850">
    <property type="entry name" value="NDK-like_dom_sf"/>
</dbReference>
<comment type="caution">
    <text evidence="1">Lacks conserved residue(s) required for the propagation of feature annotation.</text>
</comment>
<dbReference type="SUPFAM" id="SSF54919">
    <property type="entry name" value="Nucleoside diphosphate kinase, NDK"/>
    <property type="match status" value="3"/>
</dbReference>
<dbReference type="PROSITE" id="PS00469">
    <property type="entry name" value="NDPK"/>
    <property type="match status" value="2"/>
</dbReference>
<dbReference type="CDD" id="cd04416">
    <property type="entry name" value="NDPk_TX"/>
    <property type="match status" value="2"/>
</dbReference>
<evidence type="ECO:0000256" key="3">
    <source>
        <dbReference type="SAM" id="MobiDB-lite"/>
    </source>
</evidence>
<feature type="binding site" evidence="1">
    <location>
        <position position="493"/>
    </location>
    <ligand>
        <name>ATP</name>
        <dbReference type="ChEBI" id="CHEBI:30616"/>
    </ligand>
</feature>
<feature type="compositionally biased region" description="Acidic residues" evidence="3">
    <location>
        <begin position="930"/>
        <end position="965"/>
    </location>
</feature>
<feature type="domain" description="Nucleoside diphosphate kinase-like" evidence="4">
    <location>
        <begin position="487"/>
        <end position="623"/>
    </location>
</feature>
<proteinExistence type="inferred from homology"/>
<dbReference type="AlphaFoldDB" id="A0A7I8VVM1"/>
<dbReference type="InterPro" id="IPR001564">
    <property type="entry name" value="Nucleoside_diP_kinase"/>
</dbReference>
<dbReference type="PROSITE" id="PS51374">
    <property type="entry name" value="NDPK_LIKE"/>
    <property type="match status" value="3"/>
</dbReference>
<feature type="binding site" evidence="1">
    <location>
        <position position="587"/>
    </location>
    <ligand>
        <name>ATP</name>
        <dbReference type="ChEBI" id="CHEBI:30616"/>
    </ligand>
</feature>
<dbReference type="InterPro" id="IPR013766">
    <property type="entry name" value="Thioredoxin_domain"/>
</dbReference>
<dbReference type="Proteomes" id="UP000549394">
    <property type="component" value="Unassembled WGS sequence"/>
</dbReference>
<dbReference type="Gene3D" id="3.40.30.10">
    <property type="entry name" value="Glutaredoxin"/>
    <property type="match status" value="1"/>
</dbReference>
<feature type="compositionally biased region" description="Basic and acidic residues" evidence="3">
    <location>
        <begin position="157"/>
        <end position="166"/>
    </location>
</feature>
<evidence type="ECO:0000256" key="2">
    <source>
        <dbReference type="RuleBase" id="RU004011"/>
    </source>
</evidence>
<dbReference type="OrthoDB" id="10263751at2759"/>